<sequence length="178" mass="20530">MNEELESLRQHGVWQIVDREVPGTNVVITNKLVFAVKKYEHGLVKRFKGRLVIHGFKQMFGVNYSKTFTPVIRFKNTCGDLFCCSAEVYDVKTVFLHGKLGEAVFMELLQGQGSSGNRQNCRLIMSLYHLKQGPHAWIITLRRHLVMLGFSRLESDDDLYILHKKEEHSHGGGIHRYE</sequence>
<evidence type="ECO:0000313" key="3">
    <source>
        <dbReference type="Proteomes" id="UP000198211"/>
    </source>
</evidence>
<evidence type="ECO:0000259" key="1">
    <source>
        <dbReference type="Pfam" id="PF07727"/>
    </source>
</evidence>
<dbReference type="EMBL" id="NBNE01001121">
    <property type="protein sequence ID" value="OWZ15444.1"/>
    <property type="molecule type" value="Genomic_DNA"/>
</dbReference>
<comment type="caution">
    <text evidence="2">The sequence shown here is derived from an EMBL/GenBank/DDBJ whole genome shotgun (WGS) entry which is preliminary data.</text>
</comment>
<name>A0A225WDG9_9STRA</name>
<dbReference type="Pfam" id="PF07727">
    <property type="entry name" value="RVT_2"/>
    <property type="match status" value="1"/>
</dbReference>
<evidence type="ECO:0000313" key="2">
    <source>
        <dbReference type="EMBL" id="OWZ15444.1"/>
    </source>
</evidence>
<accession>A0A225WDG9</accession>
<reference evidence="3" key="1">
    <citation type="submission" date="2017-03" db="EMBL/GenBank/DDBJ databases">
        <title>Phytopthora megakarya and P. palmivora, two closely related causual agents of cacao black pod achieved similar genome size and gene model numbers by different mechanisms.</title>
        <authorList>
            <person name="Ali S."/>
            <person name="Shao J."/>
            <person name="Larry D.J."/>
            <person name="Kronmiller B."/>
            <person name="Shen D."/>
            <person name="Strem M.D."/>
            <person name="Melnick R.L."/>
            <person name="Guiltinan M.J."/>
            <person name="Tyler B.M."/>
            <person name="Meinhardt L.W."/>
            <person name="Bailey B.A."/>
        </authorList>
    </citation>
    <scope>NUCLEOTIDE SEQUENCE [LARGE SCALE GENOMIC DNA]</scope>
    <source>
        <strain evidence="3">zdho120</strain>
    </source>
</reference>
<protein>
    <recommendedName>
        <fullName evidence="1">Reverse transcriptase Ty1/copia-type domain-containing protein</fullName>
    </recommendedName>
</protein>
<feature type="domain" description="Reverse transcriptase Ty1/copia-type" evidence="1">
    <location>
        <begin position="13"/>
        <end position="162"/>
    </location>
</feature>
<dbReference type="InterPro" id="IPR013103">
    <property type="entry name" value="RVT_2"/>
</dbReference>
<keyword evidence="3" id="KW-1185">Reference proteome</keyword>
<proteinExistence type="predicted"/>
<gene>
    <name evidence="2" type="ORF">PHMEG_00010906</name>
</gene>
<dbReference type="AlphaFoldDB" id="A0A225WDG9"/>
<organism evidence="2 3">
    <name type="scientific">Phytophthora megakarya</name>
    <dbReference type="NCBI Taxonomy" id="4795"/>
    <lineage>
        <taxon>Eukaryota</taxon>
        <taxon>Sar</taxon>
        <taxon>Stramenopiles</taxon>
        <taxon>Oomycota</taxon>
        <taxon>Peronosporomycetes</taxon>
        <taxon>Peronosporales</taxon>
        <taxon>Peronosporaceae</taxon>
        <taxon>Phytophthora</taxon>
    </lineage>
</organism>
<dbReference type="STRING" id="4795.A0A225WDG9"/>
<dbReference type="Proteomes" id="UP000198211">
    <property type="component" value="Unassembled WGS sequence"/>
</dbReference>